<name>A0A173TJR2_ANAHA</name>
<protein>
    <submittedName>
        <fullName evidence="1">Uncharacterized protein</fullName>
    </submittedName>
</protein>
<reference evidence="1 2" key="1">
    <citation type="submission" date="2015-09" db="EMBL/GenBank/DDBJ databases">
        <authorList>
            <consortium name="Pathogen Informatics"/>
        </authorList>
    </citation>
    <scope>NUCLEOTIDE SEQUENCE [LARGE SCALE GENOMIC DNA]</scope>
    <source>
        <strain evidence="1 2">2789STDY5608868</strain>
    </source>
</reference>
<dbReference type="RefSeq" id="WP_055259012.1">
    <property type="nucleotide sequence ID" value="NZ_CYXT01000017.1"/>
</dbReference>
<evidence type="ECO:0000313" key="1">
    <source>
        <dbReference type="EMBL" id="CUN03083.1"/>
    </source>
</evidence>
<proteinExistence type="predicted"/>
<organism evidence="1 2">
    <name type="scientific">Anaerostipes hadrus</name>
    <dbReference type="NCBI Taxonomy" id="649756"/>
    <lineage>
        <taxon>Bacteria</taxon>
        <taxon>Bacillati</taxon>
        <taxon>Bacillota</taxon>
        <taxon>Clostridia</taxon>
        <taxon>Lachnospirales</taxon>
        <taxon>Lachnospiraceae</taxon>
        <taxon>Anaerostipes</taxon>
    </lineage>
</organism>
<accession>A0A173TJR2</accession>
<dbReference type="Proteomes" id="UP000095598">
    <property type="component" value="Unassembled WGS sequence"/>
</dbReference>
<dbReference type="AlphaFoldDB" id="A0A173TJR2"/>
<dbReference type="EMBL" id="CYXT01000017">
    <property type="protein sequence ID" value="CUN03083.1"/>
    <property type="molecule type" value="Genomic_DNA"/>
</dbReference>
<evidence type="ECO:0000313" key="2">
    <source>
        <dbReference type="Proteomes" id="UP000095598"/>
    </source>
</evidence>
<gene>
    <name evidence="1" type="ORF">ERS852425_02157</name>
</gene>
<sequence>MSNCVRLAKKVLKLSENQPMGAIQDADTVLADIMGKSDFQVTRISDELLKMYLDVENKDDFESLFFLIADETFEEYLTKSRDVMQKNINYGTPRVVKVILNDGKFSIFKTDAPEEEIKKYLERFCKITERSIGMFFQNFLLEGHTVQVLYLSNNQHFDQQAKERAISYPCTEVYQLQNYDMENAFKHKGILKELFCENIHGDLSKSEIVEFKEVSHNSTINILEKLGIFKVSLNEFHMAKKDSTDVKKAMKIAYRFNYRVFIFDNKLGFSRKN</sequence>